<feature type="domain" description="GST N-terminal" evidence="2">
    <location>
        <begin position="1"/>
        <end position="81"/>
    </location>
</feature>
<feature type="domain" description="GST C-terminal" evidence="3">
    <location>
        <begin position="87"/>
        <end position="199"/>
    </location>
</feature>
<keyword evidence="4" id="KW-0808">Transferase</keyword>
<evidence type="ECO:0000313" key="5">
    <source>
        <dbReference type="Proteomes" id="UP000587991"/>
    </source>
</evidence>
<dbReference type="InterPro" id="IPR036282">
    <property type="entry name" value="Glutathione-S-Trfase_C_sf"/>
</dbReference>
<dbReference type="PROSITE" id="PS50404">
    <property type="entry name" value="GST_NTER"/>
    <property type="match status" value="1"/>
</dbReference>
<dbReference type="Gene3D" id="3.40.30.10">
    <property type="entry name" value="Glutaredoxin"/>
    <property type="match status" value="1"/>
</dbReference>
<dbReference type="PANTHER" id="PTHR44051:SF8">
    <property type="entry name" value="GLUTATHIONE S-TRANSFERASE GSTA"/>
    <property type="match status" value="1"/>
</dbReference>
<dbReference type="EMBL" id="JABAIM010000002">
    <property type="protein sequence ID" value="NLR75642.1"/>
    <property type="molecule type" value="Genomic_DNA"/>
</dbReference>
<dbReference type="PROSITE" id="PS50405">
    <property type="entry name" value="GST_CTER"/>
    <property type="match status" value="1"/>
</dbReference>
<dbReference type="InterPro" id="IPR004045">
    <property type="entry name" value="Glutathione_S-Trfase_N"/>
</dbReference>
<comment type="similarity">
    <text evidence="1">Belongs to the GST superfamily.</text>
</comment>
<dbReference type="Gene3D" id="1.20.1050.10">
    <property type="match status" value="1"/>
</dbReference>
<evidence type="ECO:0000259" key="2">
    <source>
        <dbReference type="PROSITE" id="PS50404"/>
    </source>
</evidence>
<dbReference type="AlphaFoldDB" id="A0A847SID2"/>
<dbReference type="GO" id="GO:0004364">
    <property type="term" value="F:glutathione transferase activity"/>
    <property type="evidence" value="ECO:0007669"/>
    <property type="project" value="UniProtKB-EC"/>
</dbReference>
<dbReference type="InterPro" id="IPR040079">
    <property type="entry name" value="Glutathione_S-Trfase"/>
</dbReference>
<protein>
    <submittedName>
        <fullName evidence="4">Glutathione transferase GstA</fullName>
        <ecNumber evidence="4">2.5.1.18</ecNumber>
    </submittedName>
</protein>
<evidence type="ECO:0000313" key="4">
    <source>
        <dbReference type="EMBL" id="NLR75642.1"/>
    </source>
</evidence>
<comment type="caution">
    <text evidence="4">The sequence shown here is derived from an EMBL/GenBank/DDBJ whole genome shotgun (WGS) entry which is preliminary data.</text>
</comment>
<accession>A0A847SID2</accession>
<keyword evidence="5" id="KW-1185">Reference proteome</keyword>
<evidence type="ECO:0000256" key="1">
    <source>
        <dbReference type="RuleBase" id="RU003494"/>
    </source>
</evidence>
<dbReference type="SFLD" id="SFLDS00019">
    <property type="entry name" value="Glutathione_Transferase_(cytos"/>
    <property type="match status" value="1"/>
</dbReference>
<dbReference type="SFLD" id="SFLDG01150">
    <property type="entry name" value="Main.1:_Beta-like"/>
    <property type="match status" value="1"/>
</dbReference>
<dbReference type="InterPro" id="IPR010987">
    <property type="entry name" value="Glutathione-S-Trfase_C-like"/>
</dbReference>
<dbReference type="Pfam" id="PF02798">
    <property type="entry name" value="GST_N"/>
    <property type="match status" value="1"/>
</dbReference>
<dbReference type="CDD" id="cd03057">
    <property type="entry name" value="GST_N_Beta"/>
    <property type="match status" value="1"/>
</dbReference>
<dbReference type="Proteomes" id="UP000587991">
    <property type="component" value="Unassembled WGS sequence"/>
</dbReference>
<dbReference type="SUPFAM" id="SSF52833">
    <property type="entry name" value="Thioredoxin-like"/>
    <property type="match status" value="1"/>
</dbReference>
<dbReference type="EC" id="2.5.1.18" evidence="4"/>
<dbReference type="PANTHER" id="PTHR44051">
    <property type="entry name" value="GLUTATHIONE S-TRANSFERASE-RELATED"/>
    <property type="match status" value="1"/>
</dbReference>
<dbReference type="SUPFAM" id="SSF47616">
    <property type="entry name" value="GST C-terminal domain-like"/>
    <property type="match status" value="1"/>
</dbReference>
<proteinExistence type="inferred from homology"/>
<dbReference type="NCBIfam" id="NF007831">
    <property type="entry name" value="PRK10542.1"/>
    <property type="match status" value="1"/>
</dbReference>
<dbReference type="CDD" id="cd03188">
    <property type="entry name" value="GST_C_Beta"/>
    <property type="match status" value="1"/>
</dbReference>
<gene>
    <name evidence="4" type="primary">gstA</name>
    <name evidence="4" type="ORF">HF682_10760</name>
</gene>
<dbReference type="RefSeq" id="WP_168877294.1">
    <property type="nucleotide sequence ID" value="NZ_JABAIM010000002.1"/>
</dbReference>
<reference evidence="4 5" key="1">
    <citation type="submission" date="2020-04" db="EMBL/GenBank/DDBJ databases">
        <title>Draft genome of Leeia sp. IMCC25680.</title>
        <authorList>
            <person name="Song J."/>
            <person name="Cho J.-C."/>
        </authorList>
    </citation>
    <scope>NUCLEOTIDE SEQUENCE [LARGE SCALE GENOMIC DNA]</scope>
    <source>
        <strain evidence="4 5">IMCC25680</strain>
    </source>
</reference>
<dbReference type="InterPro" id="IPR036249">
    <property type="entry name" value="Thioredoxin-like_sf"/>
</dbReference>
<name>A0A847SID2_9NEIS</name>
<dbReference type="SFLD" id="SFLDG00358">
    <property type="entry name" value="Main_(cytGST)"/>
    <property type="match status" value="1"/>
</dbReference>
<dbReference type="InterPro" id="IPR004046">
    <property type="entry name" value="GST_C"/>
</dbReference>
<dbReference type="Pfam" id="PF00043">
    <property type="entry name" value="GST_C"/>
    <property type="match status" value="1"/>
</dbReference>
<organism evidence="4 5">
    <name type="scientific">Leeia aquatica</name>
    <dbReference type="NCBI Taxonomy" id="2725557"/>
    <lineage>
        <taxon>Bacteria</taxon>
        <taxon>Pseudomonadati</taxon>
        <taxon>Pseudomonadota</taxon>
        <taxon>Betaproteobacteria</taxon>
        <taxon>Neisseriales</taxon>
        <taxon>Leeiaceae</taxon>
        <taxon>Leeia</taxon>
    </lineage>
</organism>
<sequence>MKLFYSPNACSLAPHIVARELGMSLDLVRVDLNQHRTAQGEDLYQLNPKGQVPLLQLANGEYLSEGPVIAQYLADSQPGQALLPAAGSLDRVRVVEWQNYISTELHKSYTPLFNPQVNAEAKKVLSALLRKKYVWLDSVLAGREFLQGERFSVADAYLFVVTRWAAYVQLDLTDLPHLQHYMQAIAARPAVQAALQAEG</sequence>
<evidence type="ECO:0000259" key="3">
    <source>
        <dbReference type="PROSITE" id="PS50405"/>
    </source>
</evidence>